<dbReference type="AlphaFoldDB" id="S3L4Q3"/>
<dbReference type="SFLD" id="SFLDS00003">
    <property type="entry name" value="Haloacid_Dehalogenase"/>
    <property type="match status" value="1"/>
</dbReference>
<evidence type="ECO:0000313" key="1">
    <source>
        <dbReference type="EMBL" id="EPF31789.1"/>
    </source>
</evidence>
<dbReference type="RefSeq" id="WP_016526398.1">
    <property type="nucleotide sequence ID" value="NZ_KE332518.1"/>
</dbReference>
<dbReference type="OrthoDB" id="9797743at2"/>
<dbReference type="SUPFAM" id="SSF56784">
    <property type="entry name" value="HAD-like"/>
    <property type="match status" value="1"/>
</dbReference>
<dbReference type="InterPro" id="IPR041492">
    <property type="entry name" value="HAD_2"/>
</dbReference>
<accession>S3L4Q3</accession>
<name>S3L4Q3_TREMA</name>
<dbReference type="Pfam" id="PF13419">
    <property type="entry name" value="HAD_2"/>
    <property type="match status" value="1"/>
</dbReference>
<dbReference type="PATRIC" id="fig|1125699.3.peg.2165"/>
<dbReference type="InterPro" id="IPR023214">
    <property type="entry name" value="HAD_sf"/>
</dbReference>
<protein>
    <recommendedName>
        <fullName evidence="3">HAD hydrolase, family IA</fullName>
    </recommendedName>
</protein>
<sequence>MKKFNITDFDGAIFDMDGTLVDSMQVWQSMGSTYIRSKGLVPEPGLDRTLYPLTIIDAADYLNTHYNLGLERETVIKECNSVVEERYKTTVLLKPGVREFLPLLKAHRIPAAIATATDRYLVEIVLERLQIAEFFTGIVTSTEAGSAKAESPAIFHAARKLLGSTIEKTVVFEDAFFAVRTAKNAGYPVAALYDETARCPAEEMKKYCDWYAESFFDYLPDGSAEGTEA</sequence>
<dbReference type="Proteomes" id="UP000014541">
    <property type="component" value="Unassembled WGS sequence"/>
</dbReference>
<dbReference type="SFLD" id="SFLDG01129">
    <property type="entry name" value="C1.5:_HAD__Beta-PGM__Phosphata"/>
    <property type="match status" value="1"/>
</dbReference>
<proteinExistence type="predicted"/>
<organism evidence="1 2">
    <name type="scientific">Treponema maltophilum ATCC 51939</name>
    <dbReference type="NCBI Taxonomy" id="1125699"/>
    <lineage>
        <taxon>Bacteria</taxon>
        <taxon>Pseudomonadati</taxon>
        <taxon>Spirochaetota</taxon>
        <taxon>Spirochaetia</taxon>
        <taxon>Spirochaetales</taxon>
        <taxon>Treponemataceae</taxon>
        <taxon>Treponema</taxon>
    </lineage>
</organism>
<dbReference type="CDD" id="cd07505">
    <property type="entry name" value="HAD_BPGM-like"/>
    <property type="match status" value="1"/>
</dbReference>
<comment type="caution">
    <text evidence="1">The sequence shown here is derived from an EMBL/GenBank/DDBJ whole genome shotgun (WGS) entry which is preliminary data.</text>
</comment>
<dbReference type="InterPro" id="IPR023198">
    <property type="entry name" value="PGP-like_dom2"/>
</dbReference>
<dbReference type="Gene3D" id="1.10.150.240">
    <property type="entry name" value="Putative phosphatase, domain 2"/>
    <property type="match status" value="1"/>
</dbReference>
<reference evidence="1 2" key="1">
    <citation type="submission" date="2013-04" db="EMBL/GenBank/DDBJ databases">
        <title>The Genome Sequence of Treponema maltophilum ATCC 51939.</title>
        <authorList>
            <consortium name="The Broad Institute Genomics Platform"/>
            <person name="Earl A."/>
            <person name="Ward D."/>
            <person name="Feldgarden M."/>
            <person name="Gevers D."/>
            <person name="Leonetti C."/>
            <person name="Blanton J.M."/>
            <person name="Dewhirst F.E."/>
            <person name="Izard J."/>
            <person name="Walker B."/>
            <person name="Young S."/>
            <person name="Zeng Q."/>
            <person name="Gargeya S."/>
            <person name="Fitzgerald M."/>
            <person name="Haas B."/>
            <person name="Abouelleil A."/>
            <person name="Allen A.W."/>
            <person name="Alvarado L."/>
            <person name="Arachchi H.M."/>
            <person name="Berlin A.M."/>
            <person name="Chapman S.B."/>
            <person name="Gainer-Dewar J."/>
            <person name="Goldberg J."/>
            <person name="Griggs A."/>
            <person name="Gujja S."/>
            <person name="Hansen M."/>
            <person name="Howarth C."/>
            <person name="Imamovic A."/>
            <person name="Ireland A."/>
            <person name="Larimer J."/>
            <person name="McCowan C."/>
            <person name="Murphy C."/>
            <person name="Pearson M."/>
            <person name="Poon T.W."/>
            <person name="Priest M."/>
            <person name="Roberts A."/>
            <person name="Saif S."/>
            <person name="Shea T."/>
            <person name="Sisk P."/>
            <person name="Sykes S."/>
            <person name="Wortman J."/>
            <person name="Nusbaum C."/>
            <person name="Birren B."/>
        </authorList>
    </citation>
    <scope>NUCLEOTIDE SEQUENCE [LARGE SCALE GENOMIC DNA]</scope>
    <source>
        <strain evidence="1 2">ATCC 51939</strain>
    </source>
</reference>
<dbReference type="PANTHER" id="PTHR18901">
    <property type="entry name" value="2-DEOXYGLUCOSE-6-PHOSPHATE PHOSPHATASE 2"/>
    <property type="match status" value="1"/>
</dbReference>
<evidence type="ECO:0000313" key="2">
    <source>
        <dbReference type="Proteomes" id="UP000014541"/>
    </source>
</evidence>
<evidence type="ECO:0008006" key="3">
    <source>
        <dbReference type="Google" id="ProtNLM"/>
    </source>
</evidence>
<dbReference type="STRING" id="1125699.HMPREF9194_02143"/>
<dbReference type="EMBL" id="ATFF01000006">
    <property type="protein sequence ID" value="EPF31789.1"/>
    <property type="molecule type" value="Genomic_DNA"/>
</dbReference>
<dbReference type="GO" id="GO:0016791">
    <property type="term" value="F:phosphatase activity"/>
    <property type="evidence" value="ECO:0007669"/>
    <property type="project" value="TreeGrafter"/>
</dbReference>
<keyword evidence="2" id="KW-1185">Reference proteome</keyword>
<dbReference type="InterPro" id="IPR036412">
    <property type="entry name" value="HAD-like_sf"/>
</dbReference>
<dbReference type="Gene3D" id="3.40.50.1000">
    <property type="entry name" value="HAD superfamily/HAD-like"/>
    <property type="match status" value="1"/>
</dbReference>
<dbReference type="HOGENOM" id="CLU_045011_13_1_12"/>
<gene>
    <name evidence="1" type="ORF">HMPREF9194_02143</name>
</gene>
<dbReference type="PANTHER" id="PTHR18901:SF38">
    <property type="entry name" value="PSEUDOURIDINE-5'-PHOSPHATASE"/>
    <property type="match status" value="1"/>
</dbReference>
<dbReference type="eggNOG" id="COG0637">
    <property type="taxonomic scope" value="Bacteria"/>
</dbReference>